<evidence type="ECO:0000256" key="4">
    <source>
        <dbReference type="ARBA" id="ARBA00022827"/>
    </source>
</evidence>
<dbReference type="InterPro" id="IPR004113">
    <property type="entry name" value="FAD-bd_oxidored_4_C"/>
</dbReference>
<reference evidence="8" key="1">
    <citation type="submission" date="2022-07" db="EMBL/GenBank/DDBJ databases">
        <title>Phylogenomic reconstructions and comparative analyses of Kickxellomycotina fungi.</title>
        <authorList>
            <person name="Reynolds N.K."/>
            <person name="Stajich J.E."/>
            <person name="Barry K."/>
            <person name="Grigoriev I.V."/>
            <person name="Crous P."/>
            <person name="Smith M.E."/>
        </authorList>
    </citation>
    <scope>NUCLEOTIDE SEQUENCE</scope>
    <source>
        <strain evidence="8">RSA 861</strain>
    </source>
</reference>
<dbReference type="Gene3D" id="3.30.70.2740">
    <property type="match status" value="1"/>
</dbReference>
<dbReference type="FunFam" id="3.30.70.2190:FF:000001">
    <property type="entry name" value="D-2-hydroxyglutarate dehydrogenase mitochondrial"/>
    <property type="match status" value="1"/>
</dbReference>
<evidence type="ECO:0000259" key="7">
    <source>
        <dbReference type="PROSITE" id="PS51387"/>
    </source>
</evidence>
<dbReference type="FunFam" id="3.30.43.10:FF:000011">
    <property type="entry name" value="D-lactate dehydrogenase (Cytochrome)"/>
    <property type="match status" value="1"/>
</dbReference>
<dbReference type="InterPro" id="IPR016166">
    <property type="entry name" value="FAD-bd_PCMH"/>
</dbReference>
<evidence type="ECO:0000256" key="2">
    <source>
        <dbReference type="ARBA" id="ARBA00008000"/>
    </source>
</evidence>
<proteinExistence type="inferred from homology"/>
<keyword evidence="4" id="KW-0274">FAD</keyword>
<dbReference type="Gene3D" id="3.30.465.10">
    <property type="match status" value="1"/>
</dbReference>
<protein>
    <submittedName>
        <fullName evidence="8">D-lactate ferricytochrome c oxidoreductase</fullName>
        <ecNumber evidence="8">1.1.99.40</ecNumber>
    </submittedName>
</protein>
<comment type="catalytic activity">
    <reaction evidence="6">
        <text>(R)-lactate + 2 Fe(III)-[cytochrome c] = 2 Fe(II)-[cytochrome c] + pyruvate + 2 H(+)</text>
        <dbReference type="Rhea" id="RHEA:13521"/>
        <dbReference type="Rhea" id="RHEA-COMP:10350"/>
        <dbReference type="Rhea" id="RHEA-COMP:14399"/>
        <dbReference type="ChEBI" id="CHEBI:15361"/>
        <dbReference type="ChEBI" id="CHEBI:15378"/>
        <dbReference type="ChEBI" id="CHEBI:16004"/>
        <dbReference type="ChEBI" id="CHEBI:29033"/>
        <dbReference type="ChEBI" id="CHEBI:29034"/>
        <dbReference type="EC" id="1.1.2.4"/>
    </reaction>
</comment>
<comment type="cofactor">
    <cofactor evidence="1">
        <name>FAD</name>
        <dbReference type="ChEBI" id="CHEBI:57692"/>
    </cofactor>
</comment>
<dbReference type="InterPro" id="IPR036318">
    <property type="entry name" value="FAD-bd_PCMH-like_sf"/>
</dbReference>
<dbReference type="SUPFAM" id="SSF55103">
    <property type="entry name" value="FAD-linked oxidases, C-terminal domain"/>
    <property type="match status" value="1"/>
</dbReference>
<dbReference type="EMBL" id="JANBPT010000021">
    <property type="protein sequence ID" value="KAJ1929886.1"/>
    <property type="molecule type" value="Genomic_DNA"/>
</dbReference>
<accession>A0A9W8AE63</accession>
<evidence type="ECO:0000256" key="1">
    <source>
        <dbReference type="ARBA" id="ARBA00001974"/>
    </source>
</evidence>
<dbReference type="InterPro" id="IPR016171">
    <property type="entry name" value="Vanillyl_alc_oxidase_C-sub2"/>
</dbReference>
<comment type="caution">
    <text evidence="8">The sequence shown here is derived from an EMBL/GenBank/DDBJ whole genome shotgun (WGS) entry which is preliminary data.</text>
</comment>
<comment type="similarity">
    <text evidence="2">Belongs to the FAD-binding oxidoreductase/transferase type 4 family.</text>
</comment>
<dbReference type="EC" id="1.1.99.40" evidence="8"/>
<keyword evidence="3" id="KW-0285">Flavoprotein</keyword>
<dbReference type="Pfam" id="PF01565">
    <property type="entry name" value="FAD_binding_4"/>
    <property type="match status" value="1"/>
</dbReference>
<evidence type="ECO:0000313" key="9">
    <source>
        <dbReference type="Proteomes" id="UP001150569"/>
    </source>
</evidence>
<dbReference type="AlphaFoldDB" id="A0A9W8AE63"/>
<dbReference type="PANTHER" id="PTHR43716:SF1">
    <property type="entry name" value="D-2-HYDROXYGLUTARATE DEHYDROGENASE, MITOCHONDRIAL"/>
    <property type="match status" value="1"/>
</dbReference>
<dbReference type="FunFam" id="3.30.465.10:FF:000001">
    <property type="entry name" value="D-2-hydroxyglutarate dehydrogenase, mitochondrial"/>
    <property type="match status" value="1"/>
</dbReference>
<evidence type="ECO:0000256" key="5">
    <source>
        <dbReference type="ARBA" id="ARBA00023002"/>
    </source>
</evidence>
<dbReference type="InterPro" id="IPR006094">
    <property type="entry name" value="Oxid_FAD_bind_N"/>
</dbReference>
<dbReference type="GO" id="GO:0071949">
    <property type="term" value="F:FAD binding"/>
    <property type="evidence" value="ECO:0007669"/>
    <property type="project" value="InterPro"/>
</dbReference>
<feature type="domain" description="FAD-binding PCMH-type" evidence="7">
    <location>
        <begin position="118"/>
        <end position="297"/>
    </location>
</feature>
<organism evidence="8 9">
    <name type="scientific">Tieghemiomyces parasiticus</name>
    <dbReference type="NCBI Taxonomy" id="78921"/>
    <lineage>
        <taxon>Eukaryota</taxon>
        <taxon>Fungi</taxon>
        <taxon>Fungi incertae sedis</taxon>
        <taxon>Zoopagomycota</taxon>
        <taxon>Kickxellomycotina</taxon>
        <taxon>Dimargaritomycetes</taxon>
        <taxon>Dimargaritales</taxon>
        <taxon>Dimargaritaceae</taxon>
        <taxon>Tieghemiomyces</taxon>
    </lineage>
</organism>
<dbReference type="Proteomes" id="UP001150569">
    <property type="component" value="Unassembled WGS sequence"/>
</dbReference>
<dbReference type="PROSITE" id="PS51387">
    <property type="entry name" value="FAD_PCMH"/>
    <property type="match status" value="1"/>
</dbReference>
<evidence type="ECO:0000313" key="8">
    <source>
        <dbReference type="EMBL" id="KAJ1929886.1"/>
    </source>
</evidence>
<sequence length="560" mass="60583">MLLRHTLRAGGRRLPPSLAPVRALSTLTASAIRGRPSASLLALPRILGLTLSGPSAVAPRASFSQNARDPVYKPLAIEDVQHFRTLLGPHDVITTFGDAPQDAGDALTSFNTDWTRHFRGQSQCALRPRTTEQVAQIMQYCHQQRLAVVPQGGNTGLNGGGIALFDEVVLSLGKMDQVRTFDPVAGTLVCDAGCILQTLDAYLEPHGYTMPLDLAAKGSCQIGGNVSTNAGGVHFIRHGSLHGNVLGLEVVLADGTVLHNLTTLAKDNTGYDLKHLFIGAEGTLGIVTGVAIKSAPLRRNKRVAVLGVSSMEKAQQILALSRTSLAECLSAFELWDDECMETLMERTRLPVKRPLADRHPFYLLVEISSTEESHLTERVGVYVNSLVGTDLATDGVLSQDQSQFRDLWNVREALPMGILGQACLTYDLTFTPDQFYSVVPVLRERLTQAGLYQGYQGGGIVQAVGGMGHFGDGNIHVAVALREQSREVANVVEPFVYEWTAENGGSISAEHGLGLLKVPYLRLAKPEPMIQVMRQMKAALDPLGILNPYKVLPPSRVQHT</sequence>
<name>A0A9W8AE63_9FUNG</name>
<dbReference type="InterPro" id="IPR016167">
    <property type="entry name" value="FAD-bd_PCMH_sub1"/>
</dbReference>
<evidence type="ECO:0000256" key="3">
    <source>
        <dbReference type="ARBA" id="ARBA00022630"/>
    </source>
</evidence>
<dbReference type="Gene3D" id="3.30.70.2190">
    <property type="match status" value="1"/>
</dbReference>
<dbReference type="PANTHER" id="PTHR43716">
    <property type="entry name" value="D-2-HYDROXYGLUTARATE DEHYDROGENASE, MITOCHONDRIAL"/>
    <property type="match status" value="1"/>
</dbReference>
<gene>
    <name evidence="8" type="primary">DLD2_1</name>
    <name evidence="8" type="ORF">IWQ60_000767</name>
</gene>
<keyword evidence="9" id="KW-1185">Reference proteome</keyword>
<dbReference type="Gene3D" id="3.30.43.10">
    <property type="entry name" value="Uridine Diphospho-n-acetylenolpyruvylglucosamine Reductase, domain 2"/>
    <property type="match status" value="1"/>
</dbReference>
<keyword evidence="5 8" id="KW-0560">Oxidoreductase</keyword>
<dbReference type="OrthoDB" id="5332616at2759"/>
<dbReference type="InterPro" id="IPR051264">
    <property type="entry name" value="FAD-oxidored/transferase_4"/>
</dbReference>
<dbReference type="SUPFAM" id="SSF56176">
    <property type="entry name" value="FAD-binding/transporter-associated domain-like"/>
    <property type="match status" value="1"/>
</dbReference>
<dbReference type="GO" id="GO:0005739">
    <property type="term" value="C:mitochondrion"/>
    <property type="evidence" value="ECO:0007669"/>
    <property type="project" value="TreeGrafter"/>
</dbReference>
<dbReference type="Pfam" id="PF02913">
    <property type="entry name" value="FAD-oxidase_C"/>
    <property type="match status" value="1"/>
</dbReference>
<dbReference type="InterPro" id="IPR016164">
    <property type="entry name" value="FAD-linked_Oxase-like_C"/>
</dbReference>
<dbReference type="GO" id="GO:0004458">
    <property type="term" value="F:D-lactate dehydrogenase (cytochrome) activity"/>
    <property type="evidence" value="ECO:0007669"/>
    <property type="project" value="UniProtKB-EC"/>
</dbReference>
<evidence type="ECO:0000256" key="6">
    <source>
        <dbReference type="ARBA" id="ARBA00051436"/>
    </source>
</evidence>
<dbReference type="Gene3D" id="1.10.45.10">
    <property type="entry name" value="Vanillyl-alcohol Oxidase, Chain A, domain 4"/>
    <property type="match status" value="1"/>
</dbReference>
<dbReference type="InterPro" id="IPR016169">
    <property type="entry name" value="FAD-bd_PCMH_sub2"/>
</dbReference>
<dbReference type="FunFam" id="1.10.45.10:FF:000001">
    <property type="entry name" value="D-lactate dehydrogenase mitochondrial"/>
    <property type="match status" value="1"/>
</dbReference>